<reference evidence="4 5" key="1">
    <citation type="journal article" date="2016" name="Appl. Microbiol. Biotechnol.">
        <title>Characterization of T-DNA insertion mutants with decreased virulence in the entomopathogenic fungus Beauveria bassiana JEF-007.</title>
        <authorList>
            <person name="Kim S."/>
            <person name="Lee S.J."/>
            <person name="Nai Y.S."/>
            <person name="Yu J.S."/>
            <person name="Lee M.R."/>
            <person name="Yang Y.T."/>
            <person name="Kim J.S."/>
        </authorList>
    </citation>
    <scope>NUCLEOTIDE SEQUENCE [LARGE SCALE GENOMIC DNA]</scope>
    <source>
        <strain evidence="4 5">JEF-007</strain>
    </source>
</reference>
<feature type="chain" id="PRO_5014937733" description="Peptidase A1 domain-containing protein" evidence="2">
    <location>
        <begin position="19"/>
        <end position="443"/>
    </location>
</feature>
<comment type="caution">
    <text evidence="4">The sequence shown here is derived from an EMBL/GenBank/DDBJ whole genome shotgun (WGS) entry which is preliminary data.</text>
</comment>
<dbReference type="AlphaFoldDB" id="A0A2N6NFE5"/>
<dbReference type="InterPro" id="IPR001461">
    <property type="entry name" value="Aspartic_peptidase_A1"/>
</dbReference>
<sequence>MRSTALIGIVTTISSVFAVNPASPGCGEEFADDVGMGIDKRSDLINAVPNFFKQNGTFALRFHKSPFGHRFTVPVQIGDPPEFLELDVHIGMATTWVLGPDPVTRGGWPVADRKVWVPGNSSEHVKRKKGFKNFDLWYPEKHAVQGTVYRDRMSIGEGSQAFGHWHQDFGVAKEIHPRFVSENSFVGVLGLGYKSDRGAHLPESIVTNMQENLGHSWRFSIAFKESGGMYKFSSKMIQELTSVGHMDWNMHDDSRHTGDLFRTVYYNNDKIPDGNQNSYHVLNMTGYAFGSGKIRKKIFQAGMDSTTSYILAPQPIAEDYYRTIGAPTREIKLPTGHRGWEVPCKKKLPDFVIEFTNTTTRIGNELLDGEKKYWGFRKYNISGESLVLQKTRADPKRKKEWCLGAIVQNEDKFYPDFVLGWPFLKNKWIQFGKFHGITIGEAS</sequence>
<protein>
    <recommendedName>
        <fullName evidence="3">Peptidase A1 domain-containing protein</fullName>
    </recommendedName>
</protein>
<dbReference type="EMBL" id="MRVG01000009">
    <property type="protein sequence ID" value="PMB65988.1"/>
    <property type="molecule type" value="Genomic_DNA"/>
</dbReference>
<proteinExistence type="inferred from homology"/>
<dbReference type="PANTHER" id="PTHR47966">
    <property type="entry name" value="BETA-SITE APP-CLEAVING ENZYME, ISOFORM A-RELATED"/>
    <property type="match status" value="1"/>
</dbReference>
<evidence type="ECO:0000256" key="1">
    <source>
        <dbReference type="ARBA" id="ARBA00007447"/>
    </source>
</evidence>
<evidence type="ECO:0000313" key="5">
    <source>
        <dbReference type="Proteomes" id="UP000235728"/>
    </source>
</evidence>
<name>A0A2N6NFE5_BEABA</name>
<evidence type="ECO:0000313" key="4">
    <source>
        <dbReference type="EMBL" id="PMB65988.1"/>
    </source>
</evidence>
<dbReference type="PROSITE" id="PS51767">
    <property type="entry name" value="PEPTIDASE_A1"/>
    <property type="match status" value="1"/>
</dbReference>
<accession>A0A2N6NFE5</accession>
<dbReference type="GO" id="GO:0006508">
    <property type="term" value="P:proteolysis"/>
    <property type="evidence" value="ECO:0007669"/>
    <property type="project" value="InterPro"/>
</dbReference>
<dbReference type="Pfam" id="PF00026">
    <property type="entry name" value="Asp"/>
    <property type="match status" value="1"/>
</dbReference>
<keyword evidence="2" id="KW-0732">Signal</keyword>
<organism evidence="4 5">
    <name type="scientific">Beauveria bassiana</name>
    <name type="common">White muscardine disease fungus</name>
    <name type="synonym">Tritirachium shiotae</name>
    <dbReference type="NCBI Taxonomy" id="176275"/>
    <lineage>
        <taxon>Eukaryota</taxon>
        <taxon>Fungi</taxon>
        <taxon>Dikarya</taxon>
        <taxon>Ascomycota</taxon>
        <taxon>Pezizomycotina</taxon>
        <taxon>Sordariomycetes</taxon>
        <taxon>Hypocreomycetidae</taxon>
        <taxon>Hypocreales</taxon>
        <taxon>Cordycipitaceae</taxon>
        <taxon>Beauveria</taxon>
    </lineage>
</organism>
<feature type="signal peptide" evidence="2">
    <location>
        <begin position="1"/>
        <end position="18"/>
    </location>
</feature>
<dbReference type="GO" id="GO:0004190">
    <property type="term" value="F:aspartic-type endopeptidase activity"/>
    <property type="evidence" value="ECO:0007669"/>
    <property type="project" value="InterPro"/>
</dbReference>
<dbReference type="Gene3D" id="2.40.70.10">
    <property type="entry name" value="Acid Proteases"/>
    <property type="match status" value="2"/>
</dbReference>
<evidence type="ECO:0000256" key="2">
    <source>
        <dbReference type="SAM" id="SignalP"/>
    </source>
</evidence>
<evidence type="ECO:0000259" key="3">
    <source>
        <dbReference type="PROSITE" id="PS51767"/>
    </source>
</evidence>
<dbReference type="Proteomes" id="UP000235728">
    <property type="component" value="Unassembled WGS sequence"/>
</dbReference>
<gene>
    <name evidence="4" type="ORF">BM221_008188</name>
</gene>
<dbReference type="InterPro" id="IPR033121">
    <property type="entry name" value="PEPTIDASE_A1"/>
</dbReference>
<dbReference type="SUPFAM" id="SSF50630">
    <property type="entry name" value="Acid proteases"/>
    <property type="match status" value="1"/>
</dbReference>
<comment type="similarity">
    <text evidence="1">Belongs to the peptidase A1 family.</text>
</comment>
<feature type="domain" description="Peptidase A1" evidence="3">
    <location>
        <begin position="71"/>
        <end position="442"/>
    </location>
</feature>
<dbReference type="InterPro" id="IPR021109">
    <property type="entry name" value="Peptidase_aspartic_dom_sf"/>
</dbReference>
<dbReference type="PANTHER" id="PTHR47966:SF51">
    <property type="entry name" value="BETA-SITE APP-CLEAVING ENZYME, ISOFORM A-RELATED"/>
    <property type="match status" value="1"/>
</dbReference>